<dbReference type="EMBL" id="JAHWGI010000478">
    <property type="protein sequence ID" value="KAK3915993.1"/>
    <property type="molecule type" value="Genomic_DNA"/>
</dbReference>
<reference evidence="2" key="1">
    <citation type="submission" date="2021-07" db="EMBL/GenBank/DDBJ databases">
        <authorList>
            <person name="Catto M.A."/>
            <person name="Jacobson A."/>
            <person name="Kennedy G."/>
            <person name="Labadie P."/>
            <person name="Hunt B.G."/>
            <person name="Srinivasan R."/>
        </authorList>
    </citation>
    <scope>NUCLEOTIDE SEQUENCE</scope>
    <source>
        <strain evidence="2">PL_HMW_Pooled</strain>
        <tissue evidence="2">Head</tissue>
    </source>
</reference>
<dbReference type="AlphaFoldDB" id="A0AAE1LDT9"/>
<protein>
    <submittedName>
        <fullName evidence="2">2-dehydro-3-deoxyphosphooctonate aldolase</fullName>
    </submittedName>
</protein>
<dbReference type="Proteomes" id="UP001219518">
    <property type="component" value="Unassembled WGS sequence"/>
</dbReference>
<comment type="caution">
    <text evidence="2">The sequence shown here is derived from an EMBL/GenBank/DDBJ whole genome shotgun (WGS) entry which is preliminary data.</text>
</comment>
<organism evidence="2 3">
    <name type="scientific">Frankliniella fusca</name>
    <dbReference type="NCBI Taxonomy" id="407009"/>
    <lineage>
        <taxon>Eukaryota</taxon>
        <taxon>Metazoa</taxon>
        <taxon>Ecdysozoa</taxon>
        <taxon>Arthropoda</taxon>
        <taxon>Hexapoda</taxon>
        <taxon>Insecta</taxon>
        <taxon>Pterygota</taxon>
        <taxon>Neoptera</taxon>
        <taxon>Paraneoptera</taxon>
        <taxon>Thysanoptera</taxon>
        <taxon>Terebrantia</taxon>
        <taxon>Thripoidea</taxon>
        <taxon>Thripidae</taxon>
        <taxon>Frankliniella</taxon>
    </lineage>
</organism>
<evidence type="ECO:0000313" key="3">
    <source>
        <dbReference type="Proteomes" id="UP001219518"/>
    </source>
</evidence>
<keyword evidence="3" id="KW-1185">Reference proteome</keyword>
<evidence type="ECO:0000313" key="2">
    <source>
        <dbReference type="EMBL" id="KAK3915993.1"/>
    </source>
</evidence>
<gene>
    <name evidence="2" type="ORF">KUF71_006061</name>
</gene>
<feature type="region of interest" description="Disordered" evidence="1">
    <location>
        <begin position="125"/>
        <end position="146"/>
    </location>
</feature>
<reference evidence="2" key="2">
    <citation type="journal article" date="2023" name="BMC Genomics">
        <title>Pest status, molecular evolution, and epigenetic factors derived from the genome assembly of Frankliniella fusca, a thysanopteran phytovirus vector.</title>
        <authorList>
            <person name="Catto M.A."/>
            <person name="Labadie P.E."/>
            <person name="Jacobson A.L."/>
            <person name="Kennedy G.G."/>
            <person name="Srinivasan R."/>
            <person name="Hunt B.G."/>
        </authorList>
    </citation>
    <scope>NUCLEOTIDE SEQUENCE</scope>
    <source>
        <strain evidence="2">PL_HMW_Pooled</strain>
    </source>
</reference>
<name>A0AAE1LDT9_9NEOP</name>
<evidence type="ECO:0000256" key="1">
    <source>
        <dbReference type="SAM" id="MobiDB-lite"/>
    </source>
</evidence>
<proteinExistence type="predicted"/>
<sequence length="187" mass="21165">MNKKAELVVAASAPIEICKLPVTNWNICCLCQKNDNSSLVWPANNPILSKRNLGYMTLSANLEKLKGLDHALPSNRPVTSLDEGGGIHDTLKKRQAKWHKTCRDKYMPPKLDNLLVVLQRNEREGDCNNNDGQKAYGPVQKSHDRSHEPWDIKECHGRHFPMEDNFPCSFCPLPCEVLSMEIRFLGS</sequence>
<accession>A0AAE1LDT9</accession>